<feature type="non-terminal residue" evidence="1">
    <location>
        <position position="35"/>
    </location>
</feature>
<dbReference type="EMBL" id="LXQA011208396">
    <property type="protein sequence ID" value="MCI89031.1"/>
    <property type="molecule type" value="Genomic_DNA"/>
</dbReference>
<protein>
    <submittedName>
        <fullName evidence="1">Denticleless-like protein</fullName>
    </submittedName>
</protein>
<sequence>PPTILKSHEDDEEVTAVDWCRSDIGELATASDDFT</sequence>
<feature type="non-terminal residue" evidence="1">
    <location>
        <position position="1"/>
    </location>
</feature>
<comment type="caution">
    <text evidence="1">The sequence shown here is derived from an EMBL/GenBank/DDBJ whole genome shotgun (WGS) entry which is preliminary data.</text>
</comment>
<evidence type="ECO:0000313" key="1">
    <source>
        <dbReference type="EMBL" id="MCI89031.1"/>
    </source>
</evidence>
<evidence type="ECO:0000313" key="2">
    <source>
        <dbReference type="Proteomes" id="UP000265520"/>
    </source>
</evidence>
<reference evidence="1 2" key="1">
    <citation type="journal article" date="2018" name="Front. Plant Sci.">
        <title>Red Clover (Trifolium pratense) and Zigzag Clover (T. medium) - A Picture of Genomic Similarities and Differences.</title>
        <authorList>
            <person name="Dluhosova J."/>
            <person name="Istvanek J."/>
            <person name="Nedelnik J."/>
            <person name="Repkova J."/>
        </authorList>
    </citation>
    <scope>NUCLEOTIDE SEQUENCE [LARGE SCALE GENOMIC DNA]</scope>
    <source>
        <strain evidence="2">cv. 10/8</strain>
        <tissue evidence="1">Leaf</tissue>
    </source>
</reference>
<proteinExistence type="predicted"/>
<dbReference type="AlphaFoldDB" id="A0A392VPX0"/>
<keyword evidence="2" id="KW-1185">Reference proteome</keyword>
<organism evidence="1 2">
    <name type="scientific">Trifolium medium</name>
    <dbReference type="NCBI Taxonomy" id="97028"/>
    <lineage>
        <taxon>Eukaryota</taxon>
        <taxon>Viridiplantae</taxon>
        <taxon>Streptophyta</taxon>
        <taxon>Embryophyta</taxon>
        <taxon>Tracheophyta</taxon>
        <taxon>Spermatophyta</taxon>
        <taxon>Magnoliopsida</taxon>
        <taxon>eudicotyledons</taxon>
        <taxon>Gunneridae</taxon>
        <taxon>Pentapetalae</taxon>
        <taxon>rosids</taxon>
        <taxon>fabids</taxon>
        <taxon>Fabales</taxon>
        <taxon>Fabaceae</taxon>
        <taxon>Papilionoideae</taxon>
        <taxon>50 kb inversion clade</taxon>
        <taxon>NPAAA clade</taxon>
        <taxon>Hologalegina</taxon>
        <taxon>IRL clade</taxon>
        <taxon>Trifolieae</taxon>
        <taxon>Trifolium</taxon>
    </lineage>
</organism>
<dbReference type="Proteomes" id="UP000265520">
    <property type="component" value="Unassembled WGS sequence"/>
</dbReference>
<name>A0A392VPX0_9FABA</name>
<accession>A0A392VPX0</accession>